<dbReference type="InterPro" id="IPR018491">
    <property type="entry name" value="SLC12_C"/>
</dbReference>
<evidence type="ECO:0000259" key="8">
    <source>
        <dbReference type="Pfam" id="PF03522"/>
    </source>
</evidence>
<sequence>MSLPLQRPEGGDGQGVPKSDADVPVQPRVSKDVQDAGTGAPEPQAEEKANEEDERNKRTINMYSGFYWPEAHDSHAEVLPLSTFLEKSRKKKAQAEAEKKVKLGTMLGVYLPTMQNIFGVIMFLRLHWIVGVAGLPEGFFIVLLSCLVTLATSISLSAIATNGLVEEGGPYYVISRNLSPEFGAAIGILFFIANAVATSMYAVGFVEVLLKYVAPDLPQFGEPGSRTIADMHNTFRVYSSLVLLVFFVIVSFGVKFTQLFAPISLICVFVSIGANFVGAFMAKESNSPLVPVLQVNKPCSLFRICMLGDRLLKKAVLGSGNITSTCQKTENGSLWNLYCSLNTTTNVSYCDPYFTNNEVRVIPGVPGFSAELFSSNSRSNYMLAGEVLPGVVGNAAAEVVQDITTTFFELLAIHFPAVTGILTGCNMSGDLKDVRKSLPAGTIGAQLTTSFVFLSYVFLYGEALGGAMVSSQFSWPTPWLMVVGCLGSTFGAGLQSVLCAPRLLQSVAKDDLIPHLSFFSKVTSRNEPFRALLLTVFIGEAAILIGAIDRIAPVVDFFFLMCYCFINIVCAVQTLLHFPNWRPTFRYYHWGIAVFGAVLSLFIMFATYWYYAILVIAACLFISKYVQYKGAKKEWGYGIQGLALASAQLSLLKANENELHPKNWRPQLLLMCKLNSQYKMDDPDLLTFASHLQAGRGLTLLISFIEADSSKLSVRTHAKKIQHELKALMDRTNVAGFASVIPVHDIAEAATAYILGSGIGGLRPNTVVIGWPAQLDRKNDFTYRSLLYALHAGATMEKCLLMLRGKMPTERQKVSGNVDVWWIMHDGGILILLPFLLKQHQVWSNCQIRVFAVAREKDNVKEMKQELETFLYQLRISASVSVVQFSDDTVIPFARSKTLLTRKKTRWISRLHLPVKAVSKAIKSPEVIENEVTEPSDSSVKSYTLSSDVLLDLESTTFSSEDQSCSQSSQSGSFSLENGQKRVGDQENDEELLWKQILMADPNLKTALQLNAIIYEQSFNSVMVVINLPSAPGTLDNVTMYMDYIEIMINGLKLVLMVRGSGREVISIY</sequence>
<dbReference type="GO" id="GO:0006884">
    <property type="term" value="P:cell volume homeostasis"/>
    <property type="evidence" value="ECO:0007669"/>
    <property type="project" value="TreeGrafter"/>
</dbReference>
<gene>
    <name evidence="9" type="ORF">SBAD_LOCUS3478</name>
</gene>
<feature type="transmembrane region" description="Helical" evidence="6">
    <location>
        <begin position="587"/>
        <end position="603"/>
    </location>
</feature>
<accession>A0A183IIN3</accession>
<feature type="domain" description="SLC12A transporter C-terminal" evidence="8">
    <location>
        <begin position="683"/>
        <end position="806"/>
    </location>
</feature>
<dbReference type="InterPro" id="IPR004841">
    <property type="entry name" value="AA-permease/SLC12A_dom"/>
</dbReference>
<feature type="domain" description="Amino acid permease/ SLC12A" evidence="7">
    <location>
        <begin position="109"/>
        <end position="281"/>
    </location>
</feature>
<dbReference type="GO" id="GO:0045202">
    <property type="term" value="C:synapse"/>
    <property type="evidence" value="ECO:0007669"/>
    <property type="project" value="GOC"/>
</dbReference>
<keyword evidence="10" id="KW-1185">Reference proteome</keyword>
<evidence type="ECO:0000256" key="6">
    <source>
        <dbReference type="SAM" id="Phobius"/>
    </source>
</evidence>
<feature type="transmembrane region" description="Helical" evidence="6">
    <location>
        <begin position="437"/>
        <end position="459"/>
    </location>
</feature>
<feature type="transmembrane region" description="Helical" evidence="6">
    <location>
        <begin position="554"/>
        <end position="575"/>
    </location>
</feature>
<reference evidence="9 10" key="2">
    <citation type="submission" date="2018-11" db="EMBL/GenBank/DDBJ databases">
        <authorList>
            <consortium name="Pathogen Informatics"/>
        </authorList>
    </citation>
    <scope>NUCLEOTIDE SEQUENCE [LARGE SCALE GENOMIC DNA]</scope>
</reference>
<dbReference type="GO" id="GO:0005886">
    <property type="term" value="C:plasma membrane"/>
    <property type="evidence" value="ECO:0007669"/>
    <property type="project" value="TreeGrafter"/>
</dbReference>
<dbReference type="InterPro" id="IPR004842">
    <property type="entry name" value="SLC12A_fam"/>
</dbReference>
<keyword evidence="3 6" id="KW-1133">Transmembrane helix</keyword>
<organism evidence="11">
    <name type="scientific">Soboliphyme baturini</name>
    <dbReference type="NCBI Taxonomy" id="241478"/>
    <lineage>
        <taxon>Eukaryota</taxon>
        <taxon>Metazoa</taxon>
        <taxon>Ecdysozoa</taxon>
        <taxon>Nematoda</taxon>
        <taxon>Enoplea</taxon>
        <taxon>Dorylaimia</taxon>
        <taxon>Dioctophymatida</taxon>
        <taxon>Dioctophymatoidea</taxon>
        <taxon>Soboliphymatidae</taxon>
        <taxon>Soboliphyme</taxon>
    </lineage>
</organism>
<dbReference type="GO" id="GO:0055075">
    <property type="term" value="P:potassium ion homeostasis"/>
    <property type="evidence" value="ECO:0007669"/>
    <property type="project" value="TreeGrafter"/>
</dbReference>
<feature type="region of interest" description="Disordered" evidence="5">
    <location>
        <begin position="961"/>
        <end position="983"/>
    </location>
</feature>
<dbReference type="PANTHER" id="PTHR11827:SF53">
    <property type="entry name" value="K+_CL-COTRANSPORTER"/>
    <property type="match status" value="1"/>
</dbReference>
<feature type="domain" description="SLC12A transporter C-terminal" evidence="8">
    <location>
        <begin position="811"/>
        <end position="883"/>
    </location>
</feature>
<feature type="domain" description="Amino acid permease/ SLC12A" evidence="7">
    <location>
        <begin position="402"/>
        <end position="669"/>
    </location>
</feature>
<evidence type="ECO:0000256" key="1">
    <source>
        <dbReference type="ARBA" id="ARBA00004141"/>
    </source>
</evidence>
<keyword evidence="4 6" id="KW-0472">Membrane</keyword>
<feature type="transmembrane region" description="Helical" evidence="6">
    <location>
        <begin position="138"/>
        <end position="165"/>
    </location>
</feature>
<evidence type="ECO:0000256" key="5">
    <source>
        <dbReference type="SAM" id="MobiDB-lite"/>
    </source>
</evidence>
<feature type="region of interest" description="Disordered" evidence="5">
    <location>
        <begin position="1"/>
        <end position="55"/>
    </location>
</feature>
<evidence type="ECO:0000259" key="7">
    <source>
        <dbReference type="Pfam" id="PF00324"/>
    </source>
</evidence>
<dbReference type="GO" id="GO:0015379">
    <property type="term" value="F:potassium:chloride symporter activity"/>
    <property type="evidence" value="ECO:0007669"/>
    <property type="project" value="TreeGrafter"/>
</dbReference>
<dbReference type="Proteomes" id="UP000270296">
    <property type="component" value="Unassembled WGS sequence"/>
</dbReference>
<dbReference type="OrthoDB" id="2020542at2759"/>
<dbReference type="GO" id="GO:0055064">
    <property type="term" value="P:chloride ion homeostasis"/>
    <property type="evidence" value="ECO:0007669"/>
    <property type="project" value="TreeGrafter"/>
</dbReference>
<reference evidence="11" key="1">
    <citation type="submission" date="2016-06" db="UniProtKB">
        <authorList>
            <consortium name="WormBaseParasite"/>
        </authorList>
    </citation>
    <scope>IDENTIFICATION</scope>
</reference>
<evidence type="ECO:0000313" key="10">
    <source>
        <dbReference type="Proteomes" id="UP000270296"/>
    </source>
</evidence>
<feature type="transmembrane region" description="Helical" evidence="6">
    <location>
        <begin position="260"/>
        <end position="282"/>
    </location>
</feature>
<feature type="transmembrane region" description="Helical" evidence="6">
    <location>
        <begin position="235"/>
        <end position="254"/>
    </location>
</feature>
<feature type="transmembrane region" description="Helical" evidence="6">
    <location>
        <begin position="529"/>
        <end position="548"/>
    </location>
</feature>
<dbReference type="AlphaFoldDB" id="A0A183IIN3"/>
<dbReference type="Pfam" id="PF00324">
    <property type="entry name" value="AA_permease"/>
    <property type="match status" value="2"/>
</dbReference>
<dbReference type="Pfam" id="PF03522">
    <property type="entry name" value="SLC12"/>
    <property type="match status" value="2"/>
</dbReference>
<dbReference type="Gene3D" id="1.20.1740.10">
    <property type="entry name" value="Amino acid/polyamine transporter I"/>
    <property type="match status" value="1"/>
</dbReference>
<dbReference type="EMBL" id="UZAM01007769">
    <property type="protein sequence ID" value="VDP01291.1"/>
    <property type="molecule type" value="Genomic_DNA"/>
</dbReference>
<evidence type="ECO:0000313" key="11">
    <source>
        <dbReference type="WBParaSite" id="SBAD_0000363701-mRNA-1"/>
    </source>
</evidence>
<feature type="compositionally biased region" description="Low complexity" evidence="5">
    <location>
        <begin position="961"/>
        <end position="975"/>
    </location>
</feature>
<dbReference type="GO" id="GO:1990573">
    <property type="term" value="P:potassium ion import across plasma membrane"/>
    <property type="evidence" value="ECO:0007669"/>
    <property type="project" value="TreeGrafter"/>
</dbReference>
<dbReference type="PANTHER" id="PTHR11827">
    <property type="entry name" value="SOLUTE CARRIER FAMILY 12, CATION COTRANSPORTERS"/>
    <property type="match status" value="1"/>
</dbReference>
<name>A0A183IIN3_9BILA</name>
<feature type="transmembrane region" description="Helical" evidence="6">
    <location>
        <begin position="185"/>
        <end position="214"/>
    </location>
</feature>
<dbReference type="WBParaSite" id="SBAD_0000363701-mRNA-1">
    <property type="protein sequence ID" value="SBAD_0000363701-mRNA-1"/>
    <property type="gene ID" value="SBAD_0000363701"/>
</dbReference>
<keyword evidence="2 6" id="KW-0812">Transmembrane</keyword>
<evidence type="ECO:0000256" key="3">
    <source>
        <dbReference type="ARBA" id="ARBA00022989"/>
    </source>
</evidence>
<comment type="subcellular location">
    <subcellularLocation>
        <location evidence="1">Membrane</location>
        <topology evidence="1">Multi-pass membrane protein</topology>
    </subcellularLocation>
</comment>
<feature type="transmembrane region" description="Helical" evidence="6">
    <location>
        <begin position="479"/>
        <end position="500"/>
    </location>
</feature>
<evidence type="ECO:0000256" key="4">
    <source>
        <dbReference type="ARBA" id="ARBA00023136"/>
    </source>
</evidence>
<protein>
    <submittedName>
        <fullName evidence="11">Solute carrier family 12 member 6</fullName>
    </submittedName>
</protein>
<proteinExistence type="predicted"/>
<dbReference type="GO" id="GO:0007268">
    <property type="term" value="P:chemical synaptic transmission"/>
    <property type="evidence" value="ECO:0007669"/>
    <property type="project" value="TreeGrafter"/>
</dbReference>
<evidence type="ECO:0000256" key="2">
    <source>
        <dbReference type="ARBA" id="ARBA00022692"/>
    </source>
</evidence>
<feature type="transmembrane region" description="Helical" evidence="6">
    <location>
        <begin position="107"/>
        <end position="126"/>
    </location>
</feature>
<evidence type="ECO:0000313" key="9">
    <source>
        <dbReference type="EMBL" id="VDP01291.1"/>
    </source>
</evidence>